<dbReference type="OrthoDB" id="2278877at2759"/>
<gene>
    <name evidence="1" type="ORF">LY90DRAFT_362592</name>
    <name evidence="2" type="ORF">LY90DRAFT_369325</name>
</gene>
<accession>A0A1Y1XY65</accession>
<proteinExistence type="predicted"/>
<name>A0A1Y1XY65_9FUNG</name>
<dbReference type="EMBL" id="MCOG01000947">
    <property type="protein sequence ID" value="ORX90586.1"/>
    <property type="molecule type" value="Genomic_DNA"/>
</dbReference>
<dbReference type="AlphaFoldDB" id="A0A1Y1XY65"/>
<comment type="caution">
    <text evidence="2">The sequence shown here is derived from an EMBL/GenBank/DDBJ whole genome shotgun (WGS) entry which is preliminary data.</text>
</comment>
<dbReference type="Proteomes" id="UP000193920">
    <property type="component" value="Unassembled WGS sequence"/>
</dbReference>
<reference evidence="2 3" key="1">
    <citation type="submission" date="2016-08" db="EMBL/GenBank/DDBJ databases">
        <title>A Parts List for Fungal Cellulosomes Revealed by Comparative Genomics.</title>
        <authorList>
            <consortium name="DOE Joint Genome Institute"/>
            <person name="Haitjema C.H."/>
            <person name="Gilmore S.P."/>
            <person name="Henske J.K."/>
            <person name="Solomon K.V."/>
            <person name="De Groot R."/>
            <person name="Kuo A."/>
            <person name="Mondo S.J."/>
            <person name="Salamov A.A."/>
            <person name="Labutti K."/>
            <person name="Zhao Z."/>
            <person name="Chiniquy J."/>
            <person name="Barry K."/>
            <person name="Brewer H.M."/>
            <person name="Purvine S.O."/>
            <person name="Wright A.T."/>
            <person name="Boxma B."/>
            <person name="Van Alen T."/>
            <person name="Hackstein J.H."/>
            <person name="Baker S.E."/>
            <person name="Grigoriev I.V."/>
            <person name="O'Malley M.A."/>
        </authorList>
    </citation>
    <scope>NUCLEOTIDE SEQUENCE [LARGE SCALE GENOMIC DNA]</scope>
    <source>
        <strain evidence="2 3">G1</strain>
    </source>
</reference>
<dbReference type="EMBL" id="MCOG01000947">
    <property type="protein sequence ID" value="ORX90595.1"/>
    <property type="molecule type" value="Genomic_DNA"/>
</dbReference>
<protein>
    <submittedName>
        <fullName evidence="2">Uncharacterized protein</fullName>
    </submittedName>
</protein>
<evidence type="ECO:0000313" key="2">
    <source>
        <dbReference type="EMBL" id="ORX90595.1"/>
    </source>
</evidence>
<evidence type="ECO:0000313" key="1">
    <source>
        <dbReference type="EMBL" id="ORX90586.1"/>
    </source>
</evidence>
<sequence>PSSGILTGFPFDKLPYLLGSTYPCPTAICTRGCFTRIHILGFFTNLHALLLVRASL</sequence>
<keyword evidence="3" id="KW-1185">Reference proteome</keyword>
<evidence type="ECO:0000313" key="3">
    <source>
        <dbReference type="Proteomes" id="UP000193920"/>
    </source>
</evidence>
<organism evidence="2 3">
    <name type="scientific">Neocallimastix californiae</name>
    <dbReference type="NCBI Taxonomy" id="1754190"/>
    <lineage>
        <taxon>Eukaryota</taxon>
        <taxon>Fungi</taxon>
        <taxon>Fungi incertae sedis</taxon>
        <taxon>Chytridiomycota</taxon>
        <taxon>Chytridiomycota incertae sedis</taxon>
        <taxon>Neocallimastigomycetes</taxon>
        <taxon>Neocallimastigales</taxon>
        <taxon>Neocallimastigaceae</taxon>
        <taxon>Neocallimastix</taxon>
    </lineage>
</organism>
<feature type="non-terminal residue" evidence="2">
    <location>
        <position position="1"/>
    </location>
</feature>
<feature type="non-terminal residue" evidence="2">
    <location>
        <position position="56"/>
    </location>
</feature>